<evidence type="ECO:0000313" key="1">
    <source>
        <dbReference type="EMBL" id="PYE20833.1"/>
    </source>
</evidence>
<sequence length="215" mass="23777">MIVAILFVAMYSVSLQIGARNSVGSGRNLELIIDPAPHPIRTPEAPDPVRDISVAVTALGPGLWIDMEGSLTLYDGTIVADLWSGRTLTATDQPITVARRIDDSVIPSLYVVITWKRSTRTGPRPMALRAPLHPKIDYQPLPIADTKLGAAPVIPIRQFPIGEFHWYAVHRLRHRYQQLAPRWWLPGAGTPKPLGAWRPRPLVTYSDAQTPGLPH</sequence>
<proteinExistence type="predicted"/>
<protein>
    <submittedName>
        <fullName evidence="1">Uncharacterized protein</fullName>
    </submittedName>
</protein>
<gene>
    <name evidence="1" type="ORF">DFR67_101224</name>
</gene>
<dbReference type="EMBL" id="QJSP01000001">
    <property type="protein sequence ID" value="PYE20833.1"/>
    <property type="molecule type" value="Genomic_DNA"/>
</dbReference>
<accession>A0A318RW29</accession>
<dbReference type="AlphaFoldDB" id="A0A318RW29"/>
<comment type="caution">
    <text evidence="1">The sequence shown here is derived from an EMBL/GenBank/DDBJ whole genome shotgun (WGS) entry which is preliminary data.</text>
</comment>
<evidence type="ECO:0000313" key="2">
    <source>
        <dbReference type="Proteomes" id="UP000247591"/>
    </source>
</evidence>
<organism evidence="1 2">
    <name type="scientific">Williamsia limnetica</name>
    <dbReference type="NCBI Taxonomy" id="882452"/>
    <lineage>
        <taxon>Bacteria</taxon>
        <taxon>Bacillati</taxon>
        <taxon>Actinomycetota</taxon>
        <taxon>Actinomycetes</taxon>
        <taxon>Mycobacteriales</taxon>
        <taxon>Nocardiaceae</taxon>
        <taxon>Williamsia</taxon>
    </lineage>
</organism>
<dbReference type="Proteomes" id="UP000247591">
    <property type="component" value="Unassembled WGS sequence"/>
</dbReference>
<keyword evidence="2" id="KW-1185">Reference proteome</keyword>
<name>A0A318RW29_WILLI</name>
<reference evidence="1 2" key="1">
    <citation type="submission" date="2018-06" db="EMBL/GenBank/DDBJ databases">
        <title>Genomic Encyclopedia of Type Strains, Phase IV (KMG-IV): sequencing the most valuable type-strain genomes for metagenomic binning, comparative biology and taxonomic classification.</title>
        <authorList>
            <person name="Goeker M."/>
        </authorList>
    </citation>
    <scope>NUCLEOTIDE SEQUENCE [LARGE SCALE GENOMIC DNA]</scope>
    <source>
        <strain evidence="1 2">DSM 45521</strain>
    </source>
</reference>